<sequence length="229" mass="25913">MASNLQNDFLPAATPGLFDFSALLNDPNIRKLAEQLQETLHEAPQDDLSNSRDPKRLIWALMQDPSMSSMVEIYTDPSLEGQRKRRTAHLNKDQCLKLILDEIENGGPEVMMRYWNDEKVLKMFGLVMGIRPYFGDAVASFENYVPDETGDMGNEDSKNSGLDLTEDMESEDEGYVTEDDMESEDEGYVTEEDMENEDESTVHHTESTVHHIAVVDGVEVCHNGYSLCH</sequence>
<feature type="region of interest" description="Disordered" evidence="1">
    <location>
        <begin position="147"/>
        <end position="199"/>
    </location>
</feature>
<dbReference type="STRING" id="3880.A0A072VUH3"/>
<reference evidence="2 4" key="1">
    <citation type="journal article" date="2011" name="Nature">
        <title>The Medicago genome provides insight into the evolution of rhizobial symbioses.</title>
        <authorList>
            <person name="Young N.D."/>
            <person name="Debelle F."/>
            <person name="Oldroyd G.E."/>
            <person name="Geurts R."/>
            <person name="Cannon S.B."/>
            <person name="Udvardi M.K."/>
            <person name="Benedito V.A."/>
            <person name="Mayer K.F."/>
            <person name="Gouzy J."/>
            <person name="Schoof H."/>
            <person name="Van de Peer Y."/>
            <person name="Proost S."/>
            <person name="Cook D.R."/>
            <person name="Meyers B.C."/>
            <person name="Spannagl M."/>
            <person name="Cheung F."/>
            <person name="De Mita S."/>
            <person name="Krishnakumar V."/>
            <person name="Gundlach H."/>
            <person name="Zhou S."/>
            <person name="Mudge J."/>
            <person name="Bharti A.K."/>
            <person name="Murray J.D."/>
            <person name="Naoumkina M.A."/>
            <person name="Rosen B."/>
            <person name="Silverstein K.A."/>
            <person name="Tang H."/>
            <person name="Rombauts S."/>
            <person name="Zhao P.X."/>
            <person name="Zhou P."/>
            <person name="Barbe V."/>
            <person name="Bardou P."/>
            <person name="Bechner M."/>
            <person name="Bellec A."/>
            <person name="Berger A."/>
            <person name="Berges H."/>
            <person name="Bidwell S."/>
            <person name="Bisseling T."/>
            <person name="Choisne N."/>
            <person name="Couloux A."/>
            <person name="Denny R."/>
            <person name="Deshpande S."/>
            <person name="Dai X."/>
            <person name="Doyle J.J."/>
            <person name="Dudez A.M."/>
            <person name="Farmer A.D."/>
            <person name="Fouteau S."/>
            <person name="Franken C."/>
            <person name="Gibelin C."/>
            <person name="Gish J."/>
            <person name="Goldstein S."/>
            <person name="Gonzalez A.J."/>
            <person name="Green P.J."/>
            <person name="Hallab A."/>
            <person name="Hartog M."/>
            <person name="Hua A."/>
            <person name="Humphray S.J."/>
            <person name="Jeong D.H."/>
            <person name="Jing Y."/>
            <person name="Jocker A."/>
            <person name="Kenton S.M."/>
            <person name="Kim D.J."/>
            <person name="Klee K."/>
            <person name="Lai H."/>
            <person name="Lang C."/>
            <person name="Lin S."/>
            <person name="Macmil S.L."/>
            <person name="Magdelenat G."/>
            <person name="Matthews L."/>
            <person name="McCorrison J."/>
            <person name="Monaghan E.L."/>
            <person name="Mun J.H."/>
            <person name="Najar F.Z."/>
            <person name="Nicholson C."/>
            <person name="Noirot C."/>
            <person name="O'Bleness M."/>
            <person name="Paule C.R."/>
            <person name="Poulain J."/>
            <person name="Prion F."/>
            <person name="Qin B."/>
            <person name="Qu C."/>
            <person name="Retzel E.F."/>
            <person name="Riddle C."/>
            <person name="Sallet E."/>
            <person name="Samain S."/>
            <person name="Samson N."/>
            <person name="Sanders I."/>
            <person name="Saurat O."/>
            <person name="Scarpelli C."/>
            <person name="Schiex T."/>
            <person name="Segurens B."/>
            <person name="Severin A.J."/>
            <person name="Sherrier D.J."/>
            <person name="Shi R."/>
            <person name="Sims S."/>
            <person name="Singer S.R."/>
            <person name="Sinharoy S."/>
            <person name="Sterck L."/>
            <person name="Viollet A."/>
            <person name="Wang B.B."/>
            <person name="Wang K."/>
            <person name="Wang M."/>
            <person name="Wang X."/>
            <person name="Warfsmann J."/>
            <person name="Weissenbach J."/>
            <person name="White D.D."/>
            <person name="White J.D."/>
            <person name="Wiley G.B."/>
            <person name="Wincker P."/>
            <person name="Xing Y."/>
            <person name="Yang L."/>
            <person name="Yao Z."/>
            <person name="Ying F."/>
            <person name="Zhai J."/>
            <person name="Zhou L."/>
            <person name="Zuber A."/>
            <person name="Denarie J."/>
            <person name="Dixon R.A."/>
            <person name="May G.D."/>
            <person name="Schwartz D.C."/>
            <person name="Rogers J."/>
            <person name="Quetier F."/>
            <person name="Town C.D."/>
            <person name="Roe B.A."/>
        </authorList>
    </citation>
    <scope>NUCLEOTIDE SEQUENCE [LARGE SCALE GENOMIC DNA]</scope>
    <source>
        <strain evidence="2">A17</strain>
        <strain evidence="3 4">cv. Jemalong A17</strain>
    </source>
</reference>
<dbReference type="AlphaFoldDB" id="A0A072VUH3"/>
<feature type="compositionally biased region" description="Acidic residues" evidence="1">
    <location>
        <begin position="164"/>
        <end position="199"/>
    </location>
</feature>
<dbReference type="Proteomes" id="UP000002051">
    <property type="component" value="Unassembled WGS sequence"/>
</dbReference>
<evidence type="ECO:0000313" key="3">
    <source>
        <dbReference type="EnsemblPlants" id="KEH41755"/>
    </source>
</evidence>
<reference evidence="3" key="3">
    <citation type="submission" date="2015-04" db="UniProtKB">
        <authorList>
            <consortium name="EnsemblPlants"/>
        </authorList>
    </citation>
    <scope>IDENTIFICATION</scope>
    <source>
        <strain evidence="3">cv. Jemalong A17</strain>
    </source>
</reference>
<evidence type="ECO:0000313" key="4">
    <source>
        <dbReference type="Proteomes" id="UP000002051"/>
    </source>
</evidence>
<keyword evidence="4" id="KW-1185">Reference proteome</keyword>
<gene>
    <name evidence="2" type="ordered locus">MTR_1g054550</name>
</gene>
<evidence type="ECO:0000313" key="2">
    <source>
        <dbReference type="EMBL" id="KEH41755.1"/>
    </source>
</evidence>
<organism evidence="2 4">
    <name type="scientific">Medicago truncatula</name>
    <name type="common">Barrel medic</name>
    <name type="synonym">Medicago tribuloides</name>
    <dbReference type="NCBI Taxonomy" id="3880"/>
    <lineage>
        <taxon>Eukaryota</taxon>
        <taxon>Viridiplantae</taxon>
        <taxon>Streptophyta</taxon>
        <taxon>Embryophyta</taxon>
        <taxon>Tracheophyta</taxon>
        <taxon>Spermatophyta</taxon>
        <taxon>Magnoliopsida</taxon>
        <taxon>eudicotyledons</taxon>
        <taxon>Gunneridae</taxon>
        <taxon>Pentapetalae</taxon>
        <taxon>rosids</taxon>
        <taxon>fabids</taxon>
        <taxon>Fabales</taxon>
        <taxon>Fabaceae</taxon>
        <taxon>Papilionoideae</taxon>
        <taxon>50 kb inversion clade</taxon>
        <taxon>NPAAA clade</taxon>
        <taxon>Hologalegina</taxon>
        <taxon>IRL clade</taxon>
        <taxon>Trifolieae</taxon>
        <taxon>Medicago</taxon>
    </lineage>
</organism>
<dbReference type="HOGENOM" id="CLU_1211348_0_0_1"/>
<name>A0A072VUH3_MEDTR</name>
<dbReference type="EMBL" id="CM001217">
    <property type="protein sequence ID" value="KEH41755.1"/>
    <property type="molecule type" value="Genomic_DNA"/>
</dbReference>
<proteinExistence type="predicted"/>
<evidence type="ECO:0000256" key="1">
    <source>
        <dbReference type="SAM" id="MobiDB-lite"/>
    </source>
</evidence>
<protein>
    <submittedName>
        <fullName evidence="2 3">Uncharacterized protein</fullName>
    </submittedName>
</protein>
<accession>A0A072VUH3</accession>
<dbReference type="EnsemblPlants" id="KEH41755">
    <property type="protein sequence ID" value="KEH41755"/>
    <property type="gene ID" value="MTR_1g054550"/>
</dbReference>
<reference evidence="2 4" key="2">
    <citation type="journal article" date="2014" name="BMC Genomics">
        <title>An improved genome release (version Mt4.0) for the model legume Medicago truncatula.</title>
        <authorList>
            <person name="Tang H."/>
            <person name="Krishnakumar V."/>
            <person name="Bidwell S."/>
            <person name="Rosen B."/>
            <person name="Chan A."/>
            <person name="Zhou S."/>
            <person name="Gentzbittel L."/>
            <person name="Childs K.L."/>
            <person name="Yandell M."/>
            <person name="Gundlach H."/>
            <person name="Mayer K.F."/>
            <person name="Schwartz D.C."/>
            <person name="Town C.D."/>
        </authorList>
    </citation>
    <scope>GENOME REANNOTATION</scope>
    <source>
        <strain evidence="2">A17</strain>
        <strain evidence="3 4">cv. Jemalong A17</strain>
    </source>
</reference>